<proteinExistence type="predicted"/>
<feature type="transmembrane region" description="Helical" evidence="1">
    <location>
        <begin position="172"/>
        <end position="192"/>
    </location>
</feature>
<dbReference type="EMBL" id="HBKQ01021976">
    <property type="protein sequence ID" value="CAE2238646.1"/>
    <property type="molecule type" value="Transcribed_RNA"/>
</dbReference>
<reference evidence="2" key="1">
    <citation type="submission" date="2021-01" db="EMBL/GenBank/DDBJ databases">
        <authorList>
            <person name="Corre E."/>
            <person name="Pelletier E."/>
            <person name="Niang G."/>
            <person name="Scheremetjew M."/>
            <person name="Finn R."/>
            <person name="Kale V."/>
            <person name="Holt S."/>
            <person name="Cochrane G."/>
            <person name="Meng A."/>
            <person name="Brown T."/>
            <person name="Cohen L."/>
        </authorList>
    </citation>
    <scope>NUCLEOTIDE SEQUENCE</scope>
    <source>
        <strain evidence="2">Isolate 1302-5</strain>
    </source>
</reference>
<evidence type="ECO:0000256" key="1">
    <source>
        <dbReference type="SAM" id="Phobius"/>
    </source>
</evidence>
<organism evidence="2">
    <name type="scientific">Odontella aurita</name>
    <dbReference type="NCBI Taxonomy" id="265563"/>
    <lineage>
        <taxon>Eukaryota</taxon>
        <taxon>Sar</taxon>
        <taxon>Stramenopiles</taxon>
        <taxon>Ochrophyta</taxon>
        <taxon>Bacillariophyta</taxon>
        <taxon>Mediophyceae</taxon>
        <taxon>Biddulphiophycidae</taxon>
        <taxon>Eupodiscales</taxon>
        <taxon>Odontellaceae</taxon>
        <taxon>Odontella</taxon>
    </lineage>
</organism>
<dbReference type="AlphaFoldDB" id="A0A7S4IT03"/>
<accession>A0A7S4IT03</accession>
<sequence length="248" mass="27090">MSPTMRRSLNRRPRAIAIILFLVATLTALSVPAASFTASGKSRLPLVRSHPMLQRISVSSTWVAAIENDSCEDSMLPQHDSVDAKSAAVETDYVAKANATFAETDGIIDSSTGGDVDGDDGSALVRLLHVLVSLKERLYARIFQAFRDLYTLVQRSFRPTEAWIRDDPVGQLVSSALSLILFFSGVAWFAVWNIELLGGKKWTGPTQVTVPTVRAPPVSSATSSGIKYQKPKWNFPGIHTSYDINPKP</sequence>
<protein>
    <submittedName>
        <fullName evidence="2">Uncharacterized protein</fullName>
    </submittedName>
</protein>
<keyword evidence="1" id="KW-0472">Membrane</keyword>
<evidence type="ECO:0000313" key="2">
    <source>
        <dbReference type="EMBL" id="CAE2238646.1"/>
    </source>
</evidence>
<name>A0A7S4IT03_9STRA</name>
<keyword evidence="1" id="KW-0812">Transmembrane</keyword>
<keyword evidence="1" id="KW-1133">Transmembrane helix</keyword>
<gene>
    <name evidence="2" type="ORF">OAUR00152_LOCUS14899</name>
</gene>